<evidence type="ECO:0000313" key="2">
    <source>
        <dbReference type="EMBL" id="KFO32361.1"/>
    </source>
</evidence>
<dbReference type="Proteomes" id="UP000028990">
    <property type="component" value="Unassembled WGS sequence"/>
</dbReference>
<reference evidence="2 3" key="1">
    <citation type="submission" date="2013-11" db="EMBL/GenBank/DDBJ databases">
        <title>The Damaraland mole rat (Fukomys damarensis) genome and evolution of African mole rats.</title>
        <authorList>
            <person name="Gladyshev V.N."/>
            <person name="Fang X."/>
        </authorList>
    </citation>
    <scope>NUCLEOTIDE SEQUENCE [LARGE SCALE GENOMIC DNA]</scope>
    <source>
        <tissue evidence="2">Liver</tissue>
    </source>
</reference>
<dbReference type="AlphaFoldDB" id="A0A091EAS2"/>
<organism evidence="2 3">
    <name type="scientific">Fukomys damarensis</name>
    <name type="common">Damaraland mole rat</name>
    <name type="synonym">Cryptomys damarensis</name>
    <dbReference type="NCBI Taxonomy" id="885580"/>
    <lineage>
        <taxon>Eukaryota</taxon>
        <taxon>Metazoa</taxon>
        <taxon>Chordata</taxon>
        <taxon>Craniata</taxon>
        <taxon>Vertebrata</taxon>
        <taxon>Euteleostomi</taxon>
        <taxon>Mammalia</taxon>
        <taxon>Eutheria</taxon>
        <taxon>Euarchontoglires</taxon>
        <taxon>Glires</taxon>
        <taxon>Rodentia</taxon>
        <taxon>Hystricomorpha</taxon>
        <taxon>Bathyergidae</taxon>
        <taxon>Fukomys</taxon>
    </lineage>
</organism>
<proteinExistence type="predicted"/>
<sequence>MEDHSVRGCGENSGSSAPPASHALCVTKHFDRMSTTHSEHTTAHHGVMTEAFIPTSATQALDRFGPPRLPRARKC</sequence>
<dbReference type="EMBL" id="KN122182">
    <property type="protein sequence ID" value="KFO32361.1"/>
    <property type="molecule type" value="Genomic_DNA"/>
</dbReference>
<evidence type="ECO:0000256" key="1">
    <source>
        <dbReference type="SAM" id="MobiDB-lite"/>
    </source>
</evidence>
<evidence type="ECO:0000313" key="3">
    <source>
        <dbReference type="Proteomes" id="UP000028990"/>
    </source>
</evidence>
<keyword evidence="3" id="KW-1185">Reference proteome</keyword>
<feature type="region of interest" description="Disordered" evidence="1">
    <location>
        <begin position="1"/>
        <end position="21"/>
    </location>
</feature>
<accession>A0A091EAS2</accession>
<protein>
    <submittedName>
        <fullName evidence="2">Uncharacterized protein</fullName>
    </submittedName>
</protein>
<name>A0A091EAS2_FUKDA</name>
<gene>
    <name evidence="2" type="ORF">H920_06308</name>
</gene>